<dbReference type="PANTHER" id="PTHR21308:SF8">
    <property type="entry name" value="PHYTANOYL-COA DIOXYGENASE FAMILY PROTEIN (AFU_ORTHOLOGUE AFUA_2G09620)"/>
    <property type="match status" value="1"/>
</dbReference>
<name>A0A316YCF0_9BASI</name>
<dbReference type="InterPro" id="IPR008775">
    <property type="entry name" value="Phytyl_CoA_dOase-like"/>
</dbReference>
<dbReference type="GeneID" id="37044920"/>
<dbReference type="Gene3D" id="2.60.120.620">
    <property type="entry name" value="q2cbj1_9rhob like domain"/>
    <property type="match status" value="1"/>
</dbReference>
<dbReference type="STRING" id="215250.A0A316YCF0"/>
<dbReference type="EMBL" id="KZ819644">
    <property type="protein sequence ID" value="PWN86564.1"/>
    <property type="molecule type" value="Genomic_DNA"/>
</dbReference>
<dbReference type="PANTHER" id="PTHR21308">
    <property type="entry name" value="PHYTANOYL-COA ALPHA-HYDROXYLASE"/>
    <property type="match status" value="1"/>
</dbReference>
<organism evidence="1 2">
    <name type="scientific">Acaromyces ingoldii</name>
    <dbReference type="NCBI Taxonomy" id="215250"/>
    <lineage>
        <taxon>Eukaryota</taxon>
        <taxon>Fungi</taxon>
        <taxon>Dikarya</taxon>
        <taxon>Basidiomycota</taxon>
        <taxon>Ustilaginomycotina</taxon>
        <taxon>Exobasidiomycetes</taxon>
        <taxon>Exobasidiales</taxon>
        <taxon>Cryptobasidiaceae</taxon>
        <taxon>Acaromyces</taxon>
    </lineage>
</organism>
<dbReference type="SUPFAM" id="SSF51197">
    <property type="entry name" value="Clavaminate synthase-like"/>
    <property type="match status" value="1"/>
</dbReference>
<sequence length="408" mass="43211">MGVPARLFKTSLQSSLEGLRACTARTTQRDAVPLAASIASEVPIYEGSQLRQWLGEGAAAVEREEQLMDEWHACLGEGPGVFVVRDMVPREAVDAASRALDGILEAEARGSGGRARGDHFAKAGANSRVWNSFEKLAVADAGAFARYFANPLLDLACQAWLGPGYQLTSQLNVVHPGGQAQDPHRDYHLGFQSAAAAARYPIATQVASQRLTLQGAVAHSDMPLASGPTLLLPFSQLLPDGYLAYRHAEVRSAAEASFVQVPLAKGDGLFFSPALIHAAGTNTTSDVSRAANLLQVSSPFGKPMERVDTQRIIRAVFASARELYESQVEKGGRGEAGGGVTGGGARATLAEVKALVRATASGYAFPANLDTTAPKPDGSMATTEQDLLWEALGARWSQDQLETELAKL</sequence>
<dbReference type="RefSeq" id="XP_025373762.1">
    <property type="nucleotide sequence ID" value="XM_025523004.1"/>
</dbReference>
<accession>A0A316YCF0</accession>
<dbReference type="OrthoDB" id="187894at2759"/>
<evidence type="ECO:0000313" key="1">
    <source>
        <dbReference type="EMBL" id="PWN86564.1"/>
    </source>
</evidence>
<gene>
    <name evidence="1" type="ORF">FA10DRAFT_270119</name>
</gene>
<dbReference type="GO" id="GO:0048244">
    <property type="term" value="F:phytanoyl-CoA dioxygenase activity"/>
    <property type="evidence" value="ECO:0007669"/>
    <property type="project" value="InterPro"/>
</dbReference>
<reference evidence="1 2" key="1">
    <citation type="journal article" date="2018" name="Mol. Biol. Evol.">
        <title>Broad Genomic Sampling Reveals a Smut Pathogenic Ancestry of the Fungal Clade Ustilaginomycotina.</title>
        <authorList>
            <person name="Kijpornyongpan T."/>
            <person name="Mondo S.J."/>
            <person name="Barry K."/>
            <person name="Sandor L."/>
            <person name="Lee J."/>
            <person name="Lipzen A."/>
            <person name="Pangilinan J."/>
            <person name="LaButti K."/>
            <person name="Hainaut M."/>
            <person name="Henrissat B."/>
            <person name="Grigoriev I.V."/>
            <person name="Spatafora J.W."/>
            <person name="Aime M.C."/>
        </authorList>
    </citation>
    <scope>NUCLEOTIDE SEQUENCE [LARGE SCALE GENOMIC DNA]</scope>
    <source>
        <strain evidence="1 2">MCA 4198</strain>
    </source>
</reference>
<dbReference type="InterPro" id="IPR047128">
    <property type="entry name" value="PhyH"/>
</dbReference>
<dbReference type="AlphaFoldDB" id="A0A316YCF0"/>
<proteinExistence type="predicted"/>
<dbReference type="InParanoid" id="A0A316YCF0"/>
<dbReference type="Proteomes" id="UP000245768">
    <property type="component" value="Unassembled WGS sequence"/>
</dbReference>
<evidence type="ECO:0000313" key="2">
    <source>
        <dbReference type="Proteomes" id="UP000245768"/>
    </source>
</evidence>
<protein>
    <submittedName>
        <fullName evidence="1">PhyH-domain-containing protein</fullName>
    </submittedName>
</protein>
<dbReference type="GO" id="GO:0001561">
    <property type="term" value="P:fatty acid alpha-oxidation"/>
    <property type="evidence" value="ECO:0007669"/>
    <property type="project" value="InterPro"/>
</dbReference>
<dbReference type="Pfam" id="PF05721">
    <property type="entry name" value="PhyH"/>
    <property type="match status" value="1"/>
</dbReference>
<keyword evidence="2" id="KW-1185">Reference proteome</keyword>